<dbReference type="InterPro" id="IPR051453">
    <property type="entry name" value="MBL_Glyoxalase_II"/>
</dbReference>
<dbReference type="KEGG" id="vab:WPS_09200"/>
<dbReference type="CDD" id="cd00093">
    <property type="entry name" value="HTH_XRE"/>
    <property type="match status" value="1"/>
</dbReference>
<accession>A0AAN1XUD0</accession>
<keyword evidence="2" id="KW-0479">Metal-binding</keyword>
<gene>
    <name evidence="6" type="ORF">WPS_09200</name>
</gene>
<dbReference type="PANTHER" id="PTHR46233">
    <property type="entry name" value="HYDROXYACYLGLUTATHIONE HYDROLASE GLOC"/>
    <property type="match status" value="1"/>
</dbReference>
<dbReference type="Pfam" id="PF01381">
    <property type="entry name" value="HTH_3"/>
    <property type="match status" value="1"/>
</dbReference>
<sequence length="279" mass="29930">MDAWPRIPLEDDPADVLRKAMRGAGLDSRTLAQRTGLDAATIAGWTRGDGVPRDDEARAVATVLRLDPGKFADAAARRWYPDAEIPHDVRHHPHDPHPSNGYLFFLGDGKTAALIDPAGLPQTLLRAVNDGPYALRYILITHKHADHCDATADVARAFPDAQIVMHRSDAHAIGALAHRALPVADGDDLPFGDDAAIRMLHTPGHTDGSSCFLFRSTVFTGDTLFAGSVGGIFADVSTYADLLASVRLKLFALDEATVVMPGHGPPSTIGAERAHNPFF</sequence>
<proteinExistence type="predicted"/>
<dbReference type="PROSITE" id="PS50943">
    <property type="entry name" value="HTH_CROC1"/>
    <property type="match status" value="1"/>
</dbReference>
<dbReference type="InterPro" id="IPR010982">
    <property type="entry name" value="Lambda_DNA-bd_dom_sf"/>
</dbReference>
<dbReference type="InterPro" id="IPR036866">
    <property type="entry name" value="RibonucZ/Hydroxyglut_hydro"/>
</dbReference>
<dbReference type="GO" id="GO:0016787">
    <property type="term" value="F:hydrolase activity"/>
    <property type="evidence" value="ECO:0007669"/>
    <property type="project" value="UniProtKB-KW"/>
</dbReference>
<keyword evidence="7" id="KW-1185">Reference proteome</keyword>
<dbReference type="GO" id="GO:0046872">
    <property type="term" value="F:metal ion binding"/>
    <property type="evidence" value="ECO:0007669"/>
    <property type="project" value="UniProtKB-KW"/>
</dbReference>
<organism evidence="6 7">
    <name type="scientific">Vulcanimicrobium alpinum</name>
    <dbReference type="NCBI Taxonomy" id="3016050"/>
    <lineage>
        <taxon>Bacteria</taxon>
        <taxon>Bacillati</taxon>
        <taxon>Vulcanimicrobiota</taxon>
        <taxon>Vulcanimicrobiia</taxon>
        <taxon>Vulcanimicrobiales</taxon>
        <taxon>Vulcanimicrobiaceae</taxon>
        <taxon>Vulcanimicrobium</taxon>
    </lineage>
</organism>
<evidence type="ECO:0000259" key="5">
    <source>
        <dbReference type="PROSITE" id="PS50943"/>
    </source>
</evidence>
<evidence type="ECO:0000313" key="7">
    <source>
        <dbReference type="Proteomes" id="UP001317532"/>
    </source>
</evidence>
<dbReference type="Gene3D" id="3.60.15.10">
    <property type="entry name" value="Ribonuclease Z/Hydroxyacylglutathione hydrolase-like"/>
    <property type="match status" value="1"/>
</dbReference>
<feature type="domain" description="HTH cro/C1-type" evidence="5">
    <location>
        <begin position="17"/>
        <end position="71"/>
    </location>
</feature>
<dbReference type="AlphaFoldDB" id="A0AAN1XUD0"/>
<dbReference type="InterPro" id="IPR001279">
    <property type="entry name" value="Metallo-B-lactamas"/>
</dbReference>
<dbReference type="RefSeq" id="WP_317996671.1">
    <property type="nucleotide sequence ID" value="NZ_AP025523.1"/>
</dbReference>
<evidence type="ECO:0000256" key="1">
    <source>
        <dbReference type="ARBA" id="ARBA00001947"/>
    </source>
</evidence>
<evidence type="ECO:0000256" key="4">
    <source>
        <dbReference type="ARBA" id="ARBA00022833"/>
    </source>
</evidence>
<evidence type="ECO:0000256" key="2">
    <source>
        <dbReference type="ARBA" id="ARBA00022723"/>
    </source>
</evidence>
<dbReference type="Proteomes" id="UP001317532">
    <property type="component" value="Chromosome"/>
</dbReference>
<reference evidence="6 7" key="1">
    <citation type="journal article" date="2022" name="ISME Commun">
        <title>Vulcanimicrobium alpinus gen. nov. sp. nov., the first cultivated representative of the candidate phylum 'Eremiobacterota', is a metabolically versatile aerobic anoxygenic phototroph.</title>
        <authorList>
            <person name="Yabe S."/>
            <person name="Muto K."/>
            <person name="Abe K."/>
            <person name="Yokota A."/>
            <person name="Staudigel H."/>
            <person name="Tebo B.M."/>
        </authorList>
    </citation>
    <scope>NUCLEOTIDE SEQUENCE [LARGE SCALE GENOMIC DNA]</scope>
    <source>
        <strain evidence="6 7">WC8-2</strain>
    </source>
</reference>
<dbReference type="SMART" id="SM00849">
    <property type="entry name" value="Lactamase_B"/>
    <property type="match status" value="1"/>
</dbReference>
<dbReference type="InterPro" id="IPR001387">
    <property type="entry name" value="Cro/C1-type_HTH"/>
</dbReference>
<protein>
    <recommendedName>
        <fullName evidence="5">HTH cro/C1-type domain-containing protein</fullName>
    </recommendedName>
</protein>
<dbReference type="SUPFAM" id="SSF47413">
    <property type="entry name" value="lambda repressor-like DNA-binding domains"/>
    <property type="match status" value="1"/>
</dbReference>
<dbReference type="PANTHER" id="PTHR46233:SF3">
    <property type="entry name" value="HYDROXYACYLGLUTATHIONE HYDROLASE GLOC"/>
    <property type="match status" value="1"/>
</dbReference>
<evidence type="ECO:0000256" key="3">
    <source>
        <dbReference type="ARBA" id="ARBA00022801"/>
    </source>
</evidence>
<dbReference type="Pfam" id="PF00753">
    <property type="entry name" value="Lactamase_B"/>
    <property type="match status" value="1"/>
</dbReference>
<keyword evidence="3" id="KW-0378">Hydrolase</keyword>
<dbReference type="SMART" id="SM00530">
    <property type="entry name" value="HTH_XRE"/>
    <property type="match status" value="1"/>
</dbReference>
<name>A0AAN1XUD0_UNVUL</name>
<keyword evidence="4" id="KW-0862">Zinc</keyword>
<dbReference type="GO" id="GO:0003677">
    <property type="term" value="F:DNA binding"/>
    <property type="evidence" value="ECO:0007669"/>
    <property type="project" value="InterPro"/>
</dbReference>
<dbReference type="Gene3D" id="1.10.260.40">
    <property type="entry name" value="lambda repressor-like DNA-binding domains"/>
    <property type="match status" value="1"/>
</dbReference>
<evidence type="ECO:0000313" key="6">
    <source>
        <dbReference type="EMBL" id="BDE05644.1"/>
    </source>
</evidence>
<dbReference type="SUPFAM" id="SSF56281">
    <property type="entry name" value="Metallo-hydrolase/oxidoreductase"/>
    <property type="match status" value="1"/>
</dbReference>
<comment type="cofactor">
    <cofactor evidence="1">
        <name>Zn(2+)</name>
        <dbReference type="ChEBI" id="CHEBI:29105"/>
    </cofactor>
</comment>
<dbReference type="EMBL" id="AP025523">
    <property type="protein sequence ID" value="BDE05644.1"/>
    <property type="molecule type" value="Genomic_DNA"/>
</dbReference>